<dbReference type="PROSITE" id="PS51352">
    <property type="entry name" value="THIOREDOXIN_2"/>
    <property type="match status" value="1"/>
</dbReference>
<keyword evidence="5" id="KW-0676">Redox-active center</keyword>
<keyword evidence="3" id="KW-0560">Oxidoreductase</keyword>
<name>A0ABT4V699_9PSEU</name>
<evidence type="ECO:0000256" key="5">
    <source>
        <dbReference type="ARBA" id="ARBA00023284"/>
    </source>
</evidence>
<dbReference type="Proteomes" id="UP001210380">
    <property type="component" value="Unassembled WGS sequence"/>
</dbReference>
<keyword evidence="6" id="KW-0812">Transmembrane</keyword>
<evidence type="ECO:0000256" key="2">
    <source>
        <dbReference type="ARBA" id="ARBA00022729"/>
    </source>
</evidence>
<sequence length="251" mass="27274">MSKQKNPLTKKGSGPSTNVILTAIVLVVAVVVIGGVLWFNRDGGSGSSDENAGPPVAAELLRKPDSNLLVDTPDAKVTVVEFFDFQCPACWSYYTKMTKQVEADYAGKITFVARNFPLDMHPLARPAAQAGEAAALQGKFKEMYHAIYDSYEAWAATPDGQVSNDEAKARGLFEQYAQQIGLDMDKFRADVNSPQVKAKIDADVADGEKAGVNSTPTIFINGRQFKPGNDVQSYEQLNQAFRSKLDSELGK</sequence>
<dbReference type="PANTHER" id="PTHR13887">
    <property type="entry name" value="GLUTATHIONE S-TRANSFERASE KAPPA"/>
    <property type="match status" value="1"/>
</dbReference>
<evidence type="ECO:0000256" key="3">
    <source>
        <dbReference type="ARBA" id="ARBA00023002"/>
    </source>
</evidence>
<dbReference type="Gene3D" id="3.40.30.10">
    <property type="entry name" value="Glutaredoxin"/>
    <property type="match status" value="1"/>
</dbReference>
<accession>A0ABT4V699</accession>
<protein>
    <submittedName>
        <fullName evidence="8">Thioredoxin domain-containing protein</fullName>
    </submittedName>
</protein>
<evidence type="ECO:0000256" key="6">
    <source>
        <dbReference type="SAM" id="Phobius"/>
    </source>
</evidence>
<feature type="transmembrane region" description="Helical" evidence="6">
    <location>
        <begin position="20"/>
        <end position="39"/>
    </location>
</feature>
<keyword evidence="2" id="KW-0732">Signal</keyword>
<dbReference type="EMBL" id="JAQGLA010000055">
    <property type="protein sequence ID" value="MDA3628914.1"/>
    <property type="molecule type" value="Genomic_DNA"/>
</dbReference>
<comment type="similarity">
    <text evidence="1">Belongs to the thioredoxin family. DsbA subfamily.</text>
</comment>
<dbReference type="PANTHER" id="PTHR13887:SF14">
    <property type="entry name" value="DISULFIDE BOND FORMATION PROTEIN D"/>
    <property type="match status" value="1"/>
</dbReference>
<dbReference type="InterPro" id="IPR012336">
    <property type="entry name" value="Thioredoxin-like_fold"/>
</dbReference>
<dbReference type="SUPFAM" id="SSF52833">
    <property type="entry name" value="Thioredoxin-like"/>
    <property type="match status" value="1"/>
</dbReference>
<keyword evidence="9" id="KW-1185">Reference proteome</keyword>
<proteinExistence type="inferred from homology"/>
<dbReference type="InterPro" id="IPR036249">
    <property type="entry name" value="Thioredoxin-like_sf"/>
</dbReference>
<evidence type="ECO:0000256" key="4">
    <source>
        <dbReference type="ARBA" id="ARBA00023157"/>
    </source>
</evidence>
<evidence type="ECO:0000256" key="1">
    <source>
        <dbReference type="ARBA" id="ARBA00005791"/>
    </source>
</evidence>
<reference evidence="8 9" key="1">
    <citation type="submission" date="2022-11" db="EMBL/GenBank/DDBJ databases">
        <title>Draft genome sequence of Saccharopolyspora sp. WRP15-2 isolated from rhizosphere soils of wild rice in Thailand.</title>
        <authorList>
            <person name="Duangmal K."/>
            <person name="Kammanee S."/>
            <person name="Muangham S."/>
        </authorList>
    </citation>
    <scope>NUCLEOTIDE SEQUENCE [LARGE SCALE GENOMIC DNA]</scope>
    <source>
        <strain evidence="8 9">WRP15-2</strain>
    </source>
</reference>
<gene>
    <name evidence="8" type="ORF">OU415_26005</name>
</gene>
<evidence type="ECO:0000313" key="9">
    <source>
        <dbReference type="Proteomes" id="UP001210380"/>
    </source>
</evidence>
<keyword evidence="6" id="KW-0472">Membrane</keyword>
<dbReference type="Pfam" id="PF13462">
    <property type="entry name" value="Thioredoxin_4"/>
    <property type="match status" value="1"/>
</dbReference>
<comment type="caution">
    <text evidence="8">The sequence shown here is derived from an EMBL/GenBank/DDBJ whole genome shotgun (WGS) entry which is preliminary data.</text>
</comment>
<feature type="domain" description="Thioredoxin" evidence="7">
    <location>
        <begin position="41"/>
        <end position="250"/>
    </location>
</feature>
<keyword evidence="4" id="KW-1015">Disulfide bond</keyword>
<keyword evidence="6" id="KW-1133">Transmembrane helix</keyword>
<organism evidence="8 9">
    <name type="scientific">Saccharopolyspora oryzae</name>
    <dbReference type="NCBI Taxonomy" id="2997343"/>
    <lineage>
        <taxon>Bacteria</taxon>
        <taxon>Bacillati</taxon>
        <taxon>Actinomycetota</taxon>
        <taxon>Actinomycetes</taxon>
        <taxon>Pseudonocardiales</taxon>
        <taxon>Pseudonocardiaceae</taxon>
        <taxon>Saccharopolyspora</taxon>
    </lineage>
</organism>
<dbReference type="InterPro" id="IPR013766">
    <property type="entry name" value="Thioredoxin_domain"/>
</dbReference>
<evidence type="ECO:0000313" key="8">
    <source>
        <dbReference type="EMBL" id="MDA3628914.1"/>
    </source>
</evidence>
<dbReference type="RefSeq" id="WP_270951848.1">
    <property type="nucleotide sequence ID" value="NZ_JAQGLA010000055.1"/>
</dbReference>
<evidence type="ECO:0000259" key="7">
    <source>
        <dbReference type="PROSITE" id="PS51352"/>
    </source>
</evidence>